<protein>
    <submittedName>
        <fullName evidence="5">Transcriptional regulator, MarR family</fullName>
    </submittedName>
</protein>
<evidence type="ECO:0000313" key="6">
    <source>
        <dbReference type="Proteomes" id="UP000000637"/>
    </source>
</evidence>
<evidence type="ECO:0000259" key="4">
    <source>
        <dbReference type="PROSITE" id="PS50995"/>
    </source>
</evidence>
<dbReference type="PROSITE" id="PS50995">
    <property type="entry name" value="HTH_MARR_2"/>
    <property type="match status" value="1"/>
</dbReference>
<dbReference type="InterPro" id="IPR036390">
    <property type="entry name" value="WH_DNA-bd_sf"/>
</dbReference>
<dbReference type="Proteomes" id="UP000000637">
    <property type="component" value="Chromosome"/>
</dbReference>
<dbReference type="eggNOG" id="COG1846">
    <property type="taxonomic scope" value="Bacteria"/>
</dbReference>
<keyword evidence="1" id="KW-0805">Transcription regulation</keyword>
<accession>A1R546</accession>
<dbReference type="KEGG" id="aau:AAur_1592"/>
<keyword evidence="3" id="KW-0804">Transcription</keyword>
<dbReference type="SUPFAM" id="SSF46785">
    <property type="entry name" value="Winged helix' DNA-binding domain"/>
    <property type="match status" value="1"/>
</dbReference>
<organism evidence="5 6">
    <name type="scientific">Paenarthrobacter aurescens (strain TC1)</name>
    <dbReference type="NCBI Taxonomy" id="290340"/>
    <lineage>
        <taxon>Bacteria</taxon>
        <taxon>Bacillati</taxon>
        <taxon>Actinomycetota</taxon>
        <taxon>Actinomycetes</taxon>
        <taxon>Micrococcales</taxon>
        <taxon>Micrococcaceae</taxon>
        <taxon>Paenarthrobacter</taxon>
    </lineage>
</organism>
<dbReference type="InterPro" id="IPR000835">
    <property type="entry name" value="HTH_MarR-typ"/>
</dbReference>
<gene>
    <name evidence="5" type="ordered locus">AAur_1592</name>
</gene>
<dbReference type="STRING" id="290340.AAur_1592"/>
<evidence type="ECO:0000313" key="5">
    <source>
        <dbReference type="EMBL" id="ABM08352.1"/>
    </source>
</evidence>
<evidence type="ECO:0000256" key="1">
    <source>
        <dbReference type="ARBA" id="ARBA00023015"/>
    </source>
</evidence>
<dbReference type="SMART" id="SM00347">
    <property type="entry name" value="HTH_MARR"/>
    <property type="match status" value="1"/>
</dbReference>
<dbReference type="EMBL" id="CP000474">
    <property type="protein sequence ID" value="ABM08352.1"/>
    <property type="molecule type" value="Genomic_DNA"/>
</dbReference>
<dbReference type="Pfam" id="PF01047">
    <property type="entry name" value="MarR"/>
    <property type="match status" value="1"/>
</dbReference>
<dbReference type="AlphaFoldDB" id="A1R546"/>
<dbReference type="PROSITE" id="PS01117">
    <property type="entry name" value="HTH_MARR_1"/>
    <property type="match status" value="1"/>
</dbReference>
<dbReference type="HOGENOM" id="CLU_083287_15_0_11"/>
<dbReference type="InterPro" id="IPR023187">
    <property type="entry name" value="Tscrpt_reg_MarR-type_CS"/>
</dbReference>
<dbReference type="GO" id="GO:0003677">
    <property type="term" value="F:DNA binding"/>
    <property type="evidence" value="ECO:0007669"/>
    <property type="project" value="UniProtKB-KW"/>
</dbReference>
<dbReference type="InterPro" id="IPR036388">
    <property type="entry name" value="WH-like_DNA-bd_sf"/>
</dbReference>
<proteinExistence type="predicted"/>
<feature type="domain" description="HTH marR-type" evidence="4">
    <location>
        <begin position="39"/>
        <end position="173"/>
    </location>
</feature>
<dbReference type="PANTHER" id="PTHR33164:SF57">
    <property type="entry name" value="MARR-FAMILY TRANSCRIPTIONAL REGULATOR"/>
    <property type="match status" value="1"/>
</dbReference>
<dbReference type="GO" id="GO:0003700">
    <property type="term" value="F:DNA-binding transcription factor activity"/>
    <property type="evidence" value="ECO:0007669"/>
    <property type="project" value="InterPro"/>
</dbReference>
<dbReference type="InterPro" id="IPR039422">
    <property type="entry name" value="MarR/SlyA-like"/>
</dbReference>
<sequence length="196" mass="21682">MPSRIESLMAPDSRMVAMSNPLQSTPSAAVPGDAADDALQQVEHQLSLLWRRARSISHQLSRQVHPDMEPAAYGLLTVIRREGPIRLTDLATCIGVGKPSVSRQIAFLESIGLVYKEADPQDGRAQSIRLTDKGEEKMHQVQDARRQVFRERLGEWPLEDVQTLADYMGRLNAIYGDGVLNVKEPGIDAEDKPTGV</sequence>
<dbReference type="Gene3D" id="1.10.10.10">
    <property type="entry name" value="Winged helix-like DNA-binding domain superfamily/Winged helix DNA-binding domain"/>
    <property type="match status" value="1"/>
</dbReference>
<evidence type="ECO:0000256" key="2">
    <source>
        <dbReference type="ARBA" id="ARBA00023125"/>
    </source>
</evidence>
<evidence type="ECO:0000256" key="3">
    <source>
        <dbReference type="ARBA" id="ARBA00023163"/>
    </source>
</evidence>
<reference evidence="5 6" key="1">
    <citation type="journal article" date="2006" name="PLoS Genet.">
        <title>Secrets of soil survival revealed by the genome sequence of Arthrobacter aurescens TC1.</title>
        <authorList>
            <person name="Mongodin E.F."/>
            <person name="Shapir N."/>
            <person name="Daugherty S.C."/>
            <person name="DeBoy R.T."/>
            <person name="Emerson J.B."/>
            <person name="Shvartzbeyn A."/>
            <person name="Radune D."/>
            <person name="Vamathevan J."/>
            <person name="Riggs F."/>
            <person name="Grinberg V."/>
            <person name="Khouri H."/>
            <person name="Wackett L.P."/>
            <person name="Nelson K.E."/>
            <person name="Sadowsky M.J."/>
        </authorList>
    </citation>
    <scope>NUCLEOTIDE SEQUENCE [LARGE SCALE GENOMIC DNA]</scope>
    <source>
        <strain evidence="5 6">TC1</strain>
    </source>
</reference>
<dbReference type="PANTHER" id="PTHR33164">
    <property type="entry name" value="TRANSCRIPTIONAL REGULATOR, MARR FAMILY"/>
    <property type="match status" value="1"/>
</dbReference>
<keyword evidence="6" id="KW-1185">Reference proteome</keyword>
<keyword evidence="2" id="KW-0238">DNA-binding</keyword>
<dbReference type="GO" id="GO:0006950">
    <property type="term" value="P:response to stress"/>
    <property type="evidence" value="ECO:0007669"/>
    <property type="project" value="TreeGrafter"/>
</dbReference>
<name>A1R546_PAEAT</name>